<keyword evidence="3" id="KW-1185">Reference proteome</keyword>
<name>A0ABP5DMP0_9MICO</name>
<dbReference type="Proteomes" id="UP001500013">
    <property type="component" value="Unassembled WGS sequence"/>
</dbReference>
<proteinExistence type="inferred from homology"/>
<dbReference type="EMBL" id="BAAAPU010000007">
    <property type="protein sequence ID" value="GAA1982954.1"/>
    <property type="molecule type" value="Genomic_DNA"/>
</dbReference>
<reference evidence="3" key="1">
    <citation type="journal article" date="2019" name="Int. J. Syst. Evol. Microbiol.">
        <title>The Global Catalogue of Microorganisms (GCM) 10K type strain sequencing project: providing services to taxonomists for standard genome sequencing and annotation.</title>
        <authorList>
            <consortium name="The Broad Institute Genomics Platform"/>
            <consortium name="The Broad Institute Genome Sequencing Center for Infectious Disease"/>
            <person name="Wu L."/>
            <person name="Ma J."/>
        </authorList>
    </citation>
    <scope>NUCLEOTIDE SEQUENCE [LARGE SCALE GENOMIC DNA]</scope>
    <source>
        <strain evidence="3">JCM 15628</strain>
    </source>
</reference>
<protein>
    <recommendedName>
        <fullName evidence="4">Alkaline shock family protein YloU</fullName>
    </recommendedName>
</protein>
<evidence type="ECO:0008006" key="4">
    <source>
        <dbReference type="Google" id="ProtNLM"/>
    </source>
</evidence>
<evidence type="ECO:0000313" key="3">
    <source>
        <dbReference type="Proteomes" id="UP001500013"/>
    </source>
</evidence>
<comment type="caution">
    <text evidence="2">The sequence shown here is derived from an EMBL/GenBank/DDBJ whole genome shotgun (WGS) entry which is preliminary data.</text>
</comment>
<evidence type="ECO:0000256" key="1">
    <source>
        <dbReference type="ARBA" id="ARBA00005721"/>
    </source>
</evidence>
<dbReference type="PANTHER" id="PTHR34297">
    <property type="entry name" value="HYPOTHETICAL CYTOSOLIC PROTEIN-RELATED"/>
    <property type="match status" value="1"/>
</dbReference>
<gene>
    <name evidence="2" type="ORF">GCM10009817_25380</name>
</gene>
<dbReference type="PANTHER" id="PTHR34297:SF1">
    <property type="entry name" value="ASP23_GLS24 FAMILY ENVELOPE STRESS RESPONSE PROTEIN"/>
    <property type="match status" value="1"/>
</dbReference>
<dbReference type="Pfam" id="PF03780">
    <property type="entry name" value="Asp23"/>
    <property type="match status" value="1"/>
</dbReference>
<accession>A0ABP5DMP0</accession>
<dbReference type="InterPro" id="IPR005531">
    <property type="entry name" value="Asp23"/>
</dbReference>
<evidence type="ECO:0000313" key="2">
    <source>
        <dbReference type="EMBL" id="GAA1982954.1"/>
    </source>
</evidence>
<sequence>MAVAVTEVAAPPQPLPAGATAASGEVGLAEPGERGRLDIAERVVERVAHIAACEVRGVRSVGSSLEGVVGRQYPNVKAQMAGGHARVDVDIAVTWPIPLARTAAEVREHVSERLTSLLGVKVDAVDVTIATVSPAGTEHRRVQ</sequence>
<organism evidence="2 3">
    <name type="scientific">Terrabacter lapilli</name>
    <dbReference type="NCBI Taxonomy" id="436231"/>
    <lineage>
        <taxon>Bacteria</taxon>
        <taxon>Bacillati</taxon>
        <taxon>Actinomycetota</taxon>
        <taxon>Actinomycetes</taxon>
        <taxon>Micrococcales</taxon>
        <taxon>Intrasporangiaceae</taxon>
        <taxon>Terrabacter</taxon>
    </lineage>
</organism>
<comment type="similarity">
    <text evidence="1">Belongs to the asp23 family.</text>
</comment>